<organism evidence="1 2">
    <name type="scientific">Mucuna pruriens</name>
    <name type="common">Velvet bean</name>
    <name type="synonym">Dolichos pruriens</name>
    <dbReference type="NCBI Taxonomy" id="157652"/>
    <lineage>
        <taxon>Eukaryota</taxon>
        <taxon>Viridiplantae</taxon>
        <taxon>Streptophyta</taxon>
        <taxon>Embryophyta</taxon>
        <taxon>Tracheophyta</taxon>
        <taxon>Spermatophyta</taxon>
        <taxon>Magnoliopsida</taxon>
        <taxon>eudicotyledons</taxon>
        <taxon>Gunneridae</taxon>
        <taxon>Pentapetalae</taxon>
        <taxon>rosids</taxon>
        <taxon>fabids</taxon>
        <taxon>Fabales</taxon>
        <taxon>Fabaceae</taxon>
        <taxon>Papilionoideae</taxon>
        <taxon>50 kb inversion clade</taxon>
        <taxon>NPAAA clade</taxon>
        <taxon>indigoferoid/millettioid clade</taxon>
        <taxon>Phaseoleae</taxon>
        <taxon>Mucuna</taxon>
    </lineage>
</organism>
<dbReference type="AlphaFoldDB" id="A0A371G5E3"/>
<dbReference type="EMBL" id="QJKJ01006760">
    <property type="protein sequence ID" value="RDX85563.1"/>
    <property type="molecule type" value="Genomic_DNA"/>
</dbReference>
<protein>
    <submittedName>
        <fullName evidence="1">Uncharacterized protein</fullName>
    </submittedName>
</protein>
<sequence>MDDPHLRRNAISAKNMDTTKSHIKNHLLIPLNLSKSLDLPNSLHQHDPLHLCNPLHSPSQLHQLKALHWCNPLHQPKHSILQFVTSTQNTRHTQLAQPTNQLHNIIH</sequence>
<comment type="caution">
    <text evidence="1">The sequence shown here is derived from an EMBL/GenBank/DDBJ whole genome shotgun (WGS) entry which is preliminary data.</text>
</comment>
<proteinExistence type="predicted"/>
<feature type="non-terminal residue" evidence="1">
    <location>
        <position position="1"/>
    </location>
</feature>
<reference evidence="1" key="1">
    <citation type="submission" date="2018-05" db="EMBL/GenBank/DDBJ databases">
        <title>Draft genome of Mucuna pruriens seed.</title>
        <authorList>
            <person name="Nnadi N.E."/>
            <person name="Vos R."/>
            <person name="Hasami M.H."/>
            <person name="Devisetty U.K."/>
            <person name="Aguiy J.C."/>
        </authorList>
    </citation>
    <scope>NUCLEOTIDE SEQUENCE [LARGE SCALE GENOMIC DNA]</scope>
    <source>
        <strain evidence="1">JCA_2017</strain>
    </source>
</reference>
<name>A0A371G5E3_MUCPR</name>
<evidence type="ECO:0000313" key="1">
    <source>
        <dbReference type="EMBL" id="RDX85563.1"/>
    </source>
</evidence>
<gene>
    <name evidence="1" type="ORF">CR513_33230</name>
</gene>
<evidence type="ECO:0000313" key="2">
    <source>
        <dbReference type="Proteomes" id="UP000257109"/>
    </source>
</evidence>
<keyword evidence="2" id="KW-1185">Reference proteome</keyword>
<dbReference type="Proteomes" id="UP000257109">
    <property type="component" value="Unassembled WGS sequence"/>
</dbReference>
<accession>A0A371G5E3</accession>